<accession>A0AAD3GYM4</accession>
<organism evidence="6 7">
    <name type="scientific">Chaetoceros tenuissimus</name>
    <dbReference type="NCBI Taxonomy" id="426638"/>
    <lineage>
        <taxon>Eukaryota</taxon>
        <taxon>Sar</taxon>
        <taxon>Stramenopiles</taxon>
        <taxon>Ochrophyta</taxon>
        <taxon>Bacillariophyta</taxon>
        <taxon>Coscinodiscophyceae</taxon>
        <taxon>Chaetocerotophycidae</taxon>
        <taxon>Chaetocerotales</taxon>
        <taxon>Chaetocerotaceae</taxon>
        <taxon>Chaetoceros</taxon>
    </lineage>
</organism>
<dbReference type="InterPro" id="IPR051681">
    <property type="entry name" value="Ser/Thr_Kinases-Pseudokinases"/>
</dbReference>
<evidence type="ECO:0000313" key="7">
    <source>
        <dbReference type="Proteomes" id="UP001054902"/>
    </source>
</evidence>
<keyword evidence="2" id="KW-0547">Nucleotide-binding</keyword>
<protein>
    <recommendedName>
        <fullName evidence="5">Protein kinase domain-containing protein</fullName>
    </recommendedName>
</protein>
<dbReference type="PROSITE" id="PS50011">
    <property type="entry name" value="PROTEIN_KINASE_DOM"/>
    <property type="match status" value="1"/>
</dbReference>
<name>A0AAD3GYM4_9STRA</name>
<keyword evidence="1" id="KW-0808">Transferase</keyword>
<evidence type="ECO:0000256" key="3">
    <source>
        <dbReference type="ARBA" id="ARBA00022777"/>
    </source>
</evidence>
<dbReference type="Pfam" id="PF00069">
    <property type="entry name" value="Pkinase"/>
    <property type="match status" value="1"/>
</dbReference>
<reference evidence="6 7" key="1">
    <citation type="journal article" date="2021" name="Sci. Rep.">
        <title>The genome of the diatom Chaetoceros tenuissimus carries an ancient integrated fragment of an extant virus.</title>
        <authorList>
            <person name="Hongo Y."/>
            <person name="Kimura K."/>
            <person name="Takaki Y."/>
            <person name="Yoshida Y."/>
            <person name="Baba S."/>
            <person name="Kobayashi G."/>
            <person name="Nagasaki K."/>
            <person name="Hano T."/>
            <person name="Tomaru Y."/>
        </authorList>
    </citation>
    <scope>NUCLEOTIDE SEQUENCE [LARGE SCALE GENOMIC DNA]</scope>
    <source>
        <strain evidence="6 7">NIES-3715</strain>
    </source>
</reference>
<dbReference type="PANTHER" id="PTHR44329">
    <property type="entry name" value="SERINE/THREONINE-PROTEIN KINASE TNNI3K-RELATED"/>
    <property type="match status" value="1"/>
</dbReference>
<dbReference type="GO" id="GO:0005524">
    <property type="term" value="F:ATP binding"/>
    <property type="evidence" value="ECO:0007669"/>
    <property type="project" value="UniProtKB-KW"/>
</dbReference>
<evidence type="ECO:0000259" key="5">
    <source>
        <dbReference type="PROSITE" id="PS50011"/>
    </source>
</evidence>
<proteinExistence type="predicted"/>
<evidence type="ECO:0000313" key="6">
    <source>
        <dbReference type="EMBL" id="GFH43891.1"/>
    </source>
</evidence>
<dbReference type="AlphaFoldDB" id="A0AAD3GYM4"/>
<dbReference type="EMBL" id="BLLK01000019">
    <property type="protein sequence ID" value="GFH43891.1"/>
    <property type="molecule type" value="Genomic_DNA"/>
</dbReference>
<keyword evidence="4" id="KW-0067">ATP-binding</keyword>
<dbReference type="PANTHER" id="PTHR44329:SF288">
    <property type="entry name" value="MITOGEN-ACTIVATED PROTEIN KINASE KINASE KINASE 20"/>
    <property type="match status" value="1"/>
</dbReference>
<evidence type="ECO:0000256" key="1">
    <source>
        <dbReference type="ARBA" id="ARBA00022679"/>
    </source>
</evidence>
<comment type="caution">
    <text evidence="6">The sequence shown here is derived from an EMBL/GenBank/DDBJ whole genome shotgun (WGS) entry which is preliminary data.</text>
</comment>
<feature type="domain" description="Protein kinase" evidence="5">
    <location>
        <begin position="45"/>
        <end position="338"/>
    </location>
</feature>
<sequence length="363" mass="41547">MDACGGLQLVFSGDGEEKAIDVEAEYKDIFTNTSMYQLTQDDVQIQYRQRLGSGAFCNVYPCFVKNGRTKQFNERLPPFAIKMLNYELAENPKLLQAAFDDICHEAEIIQKLSHENITSMYGMCDLEIGKKNMTDFFIVTEKLEGTLGGKLEKWAKIRGSFKKFVPADAVELRINLVAKPLADAFRYIHSQNIIYRDLKPGNIGFDAKGNVKLFDFGLAVVIEKENGFIRGKAGTLRYMCPEMKAEKGRGQYSFTADVYSYAILLWEIVASRIPFEKEIPMSQFSTPKELPIDKRPNLKYIESTDLGNLLVKAWETDPMRRLTFEQLIPELELVSKYFQAEREKSDKKKKPSKKIYGSVMNNY</sequence>
<dbReference type="GO" id="GO:0004674">
    <property type="term" value="F:protein serine/threonine kinase activity"/>
    <property type="evidence" value="ECO:0007669"/>
    <property type="project" value="TreeGrafter"/>
</dbReference>
<dbReference type="InterPro" id="IPR000719">
    <property type="entry name" value="Prot_kinase_dom"/>
</dbReference>
<dbReference type="Proteomes" id="UP001054902">
    <property type="component" value="Unassembled WGS sequence"/>
</dbReference>
<gene>
    <name evidence="6" type="ORF">CTEN210_00364</name>
</gene>
<keyword evidence="7" id="KW-1185">Reference proteome</keyword>
<dbReference type="Gene3D" id="1.10.510.10">
    <property type="entry name" value="Transferase(Phosphotransferase) domain 1"/>
    <property type="match status" value="1"/>
</dbReference>
<dbReference type="InterPro" id="IPR011009">
    <property type="entry name" value="Kinase-like_dom_sf"/>
</dbReference>
<dbReference type="SUPFAM" id="SSF56112">
    <property type="entry name" value="Protein kinase-like (PK-like)"/>
    <property type="match status" value="1"/>
</dbReference>
<dbReference type="SMART" id="SM00220">
    <property type="entry name" value="S_TKc"/>
    <property type="match status" value="1"/>
</dbReference>
<keyword evidence="3" id="KW-0418">Kinase</keyword>
<dbReference type="Gene3D" id="3.30.200.20">
    <property type="entry name" value="Phosphorylase Kinase, domain 1"/>
    <property type="match status" value="1"/>
</dbReference>
<evidence type="ECO:0000256" key="4">
    <source>
        <dbReference type="ARBA" id="ARBA00022840"/>
    </source>
</evidence>
<evidence type="ECO:0000256" key="2">
    <source>
        <dbReference type="ARBA" id="ARBA00022741"/>
    </source>
</evidence>